<evidence type="ECO:0000256" key="4">
    <source>
        <dbReference type="ARBA" id="ARBA00022692"/>
    </source>
</evidence>
<reference evidence="10 11" key="1">
    <citation type="journal article" date="2023" name="bioRxiv">
        <title>High-quality genome assemblies of four members of thePodospora anserinaspecies complex.</title>
        <authorList>
            <person name="Ament-Velasquez S.L."/>
            <person name="Vogan A.A."/>
            <person name="Wallerman O."/>
            <person name="Hartmann F."/>
            <person name="Gautier V."/>
            <person name="Silar P."/>
            <person name="Giraud T."/>
            <person name="Johannesson H."/>
        </authorList>
    </citation>
    <scope>NUCLEOTIDE SEQUENCE [LARGE SCALE GENOMIC DNA]</scope>
    <source>
        <strain evidence="10 11">CBS 112042</strain>
    </source>
</reference>
<evidence type="ECO:0000313" key="10">
    <source>
        <dbReference type="EMBL" id="KAK4644098.1"/>
    </source>
</evidence>
<sequence>MWTRALPKTGMEDGPVSQGSGTSTGAEERHDQPNEVRKSGVKPNSGSAGSVLAKVSPAETASKPQSLGQLRHLPNRQSHVKQLPAIATTQTFVHMADLTTAFNALLKGREAPPTKPFNLDTADEFLKEAHRINTLIARLHSELRNLRQAYLSTAAPRKTHLRNASSQPIFLTDRDREEIDANAKMTIRDLNARIRALEDAEKLRQSTAAALLKKRFSHGLGALGSWAAGGAMLGKSKEQEMAEAAAHQLEAHRDSIIWYLSTRLRETIRTQQRMMETRLARELEKNRSVLARAKGSVLLASGGGYTAEPVTAGARPNVHNASLAAEEEQRLKPRLDNDLTEDQIQMFEKGNQDMLKHYESTLDKVRTAEKSLIEIAELQNLLVGNLTAQSAHIDQLVAESFDTTEGIGKGNKELKKSTSRSSPARYTFFAAAGLCTALVLWDLII</sequence>
<dbReference type="Proteomes" id="UP001322138">
    <property type="component" value="Unassembled WGS sequence"/>
</dbReference>
<evidence type="ECO:0000256" key="7">
    <source>
        <dbReference type="ARBA" id="ARBA00023054"/>
    </source>
</evidence>
<evidence type="ECO:0000256" key="2">
    <source>
        <dbReference type="ARBA" id="ARBA00009063"/>
    </source>
</evidence>
<dbReference type="GeneID" id="87896808"/>
<dbReference type="EMBL" id="JAFFGZ010000005">
    <property type="protein sequence ID" value="KAK4644098.1"/>
    <property type="molecule type" value="Genomic_DNA"/>
</dbReference>
<dbReference type="RefSeq" id="XP_062733074.1">
    <property type="nucleotide sequence ID" value="XM_062877326.1"/>
</dbReference>
<dbReference type="PANTHER" id="PTHR15959">
    <property type="entry name" value="SYNTAXIN-18"/>
    <property type="match status" value="1"/>
</dbReference>
<evidence type="ECO:0000313" key="11">
    <source>
        <dbReference type="Proteomes" id="UP001322138"/>
    </source>
</evidence>
<evidence type="ECO:0000256" key="5">
    <source>
        <dbReference type="ARBA" id="ARBA00022927"/>
    </source>
</evidence>
<evidence type="ECO:0008006" key="12">
    <source>
        <dbReference type="Google" id="ProtNLM"/>
    </source>
</evidence>
<comment type="caution">
    <text evidence="10">The sequence shown here is derived from an EMBL/GenBank/DDBJ whole genome shotgun (WGS) entry which is preliminary data.</text>
</comment>
<feature type="region of interest" description="Disordered" evidence="9">
    <location>
        <begin position="1"/>
        <end position="71"/>
    </location>
</feature>
<comment type="subcellular location">
    <subcellularLocation>
        <location evidence="1">Membrane</location>
        <topology evidence="1">Single-pass type IV membrane protein</topology>
    </subcellularLocation>
</comment>
<keyword evidence="7" id="KW-0175">Coiled coil</keyword>
<keyword evidence="4" id="KW-0812">Transmembrane</keyword>
<dbReference type="CDD" id="cd15850">
    <property type="entry name" value="SNARE_syntaxin18"/>
    <property type="match status" value="1"/>
</dbReference>
<evidence type="ECO:0000256" key="3">
    <source>
        <dbReference type="ARBA" id="ARBA00022448"/>
    </source>
</evidence>
<keyword evidence="3" id="KW-0813">Transport</keyword>
<keyword evidence="5" id="KW-0653">Protein transport</keyword>
<evidence type="ECO:0000256" key="8">
    <source>
        <dbReference type="ARBA" id="ARBA00023136"/>
    </source>
</evidence>
<evidence type="ECO:0000256" key="1">
    <source>
        <dbReference type="ARBA" id="ARBA00004211"/>
    </source>
</evidence>
<evidence type="ECO:0000256" key="9">
    <source>
        <dbReference type="SAM" id="MobiDB-lite"/>
    </source>
</evidence>
<accession>A0ABR0FKW9</accession>
<keyword evidence="6" id="KW-1133">Transmembrane helix</keyword>
<evidence type="ECO:0000256" key="6">
    <source>
        <dbReference type="ARBA" id="ARBA00022989"/>
    </source>
</evidence>
<feature type="compositionally biased region" description="Basic and acidic residues" evidence="9">
    <location>
        <begin position="26"/>
        <end position="38"/>
    </location>
</feature>
<name>A0ABR0FKW9_9PEZI</name>
<comment type="similarity">
    <text evidence="2">Belongs to the syntaxin family.</text>
</comment>
<organism evidence="10 11">
    <name type="scientific">Podospora bellae-mahoneyi</name>
    <dbReference type="NCBI Taxonomy" id="2093777"/>
    <lineage>
        <taxon>Eukaryota</taxon>
        <taxon>Fungi</taxon>
        <taxon>Dikarya</taxon>
        <taxon>Ascomycota</taxon>
        <taxon>Pezizomycotina</taxon>
        <taxon>Sordariomycetes</taxon>
        <taxon>Sordariomycetidae</taxon>
        <taxon>Sordariales</taxon>
        <taxon>Podosporaceae</taxon>
        <taxon>Podospora</taxon>
    </lineage>
</organism>
<gene>
    <name evidence="10" type="ORF">QC761_301770</name>
</gene>
<protein>
    <recommendedName>
        <fullName evidence="12">Syntaxin ufe1</fullName>
    </recommendedName>
</protein>
<proteinExistence type="inferred from homology"/>
<keyword evidence="8" id="KW-0472">Membrane</keyword>
<keyword evidence="11" id="KW-1185">Reference proteome</keyword>
<dbReference type="PANTHER" id="PTHR15959:SF0">
    <property type="entry name" value="SYNTAXIN-18"/>
    <property type="match status" value="1"/>
</dbReference>